<feature type="transmembrane region" description="Helical" evidence="2">
    <location>
        <begin position="23"/>
        <end position="45"/>
    </location>
</feature>
<feature type="compositionally biased region" description="Basic and acidic residues" evidence="1">
    <location>
        <begin position="1"/>
        <end position="15"/>
    </location>
</feature>
<dbReference type="SUPFAM" id="SSF51126">
    <property type="entry name" value="Pectin lyase-like"/>
    <property type="match status" value="2"/>
</dbReference>
<dbReference type="EMBL" id="CP109071">
    <property type="protein sequence ID" value="WSA31007.1"/>
    <property type="molecule type" value="Genomic_DNA"/>
</dbReference>
<evidence type="ECO:0000313" key="4">
    <source>
        <dbReference type="Proteomes" id="UP001334804"/>
    </source>
</evidence>
<keyword evidence="4" id="KW-1185">Reference proteome</keyword>
<keyword evidence="2" id="KW-1133">Transmembrane helix</keyword>
<dbReference type="RefSeq" id="WP_326563597.1">
    <property type="nucleotide sequence ID" value="NZ_CP109071.1"/>
</dbReference>
<proteinExistence type="predicted"/>
<organism evidence="3 4">
    <name type="scientific">Micromonospora peucetia</name>
    <dbReference type="NCBI Taxonomy" id="47871"/>
    <lineage>
        <taxon>Bacteria</taxon>
        <taxon>Bacillati</taxon>
        <taxon>Actinomycetota</taxon>
        <taxon>Actinomycetes</taxon>
        <taxon>Micromonosporales</taxon>
        <taxon>Micromonosporaceae</taxon>
        <taxon>Micromonospora</taxon>
    </lineage>
</organism>
<feature type="region of interest" description="Disordered" evidence="1">
    <location>
        <begin position="255"/>
        <end position="398"/>
    </location>
</feature>
<keyword evidence="2" id="KW-0812">Transmembrane</keyword>
<dbReference type="InterPro" id="IPR006626">
    <property type="entry name" value="PbH1"/>
</dbReference>
<evidence type="ECO:0000256" key="2">
    <source>
        <dbReference type="SAM" id="Phobius"/>
    </source>
</evidence>
<feature type="compositionally biased region" description="Low complexity" evidence="1">
    <location>
        <begin position="76"/>
        <end position="88"/>
    </location>
</feature>
<feature type="compositionally biased region" description="Low complexity" evidence="1">
    <location>
        <begin position="286"/>
        <end position="361"/>
    </location>
</feature>
<sequence>MSTKQFEESGTERPAARRRKRPVLWVATGVAGLTGAVGLAASGVVTLPGVSAAGSLDRLSDRHLTEAAAQAKTPLGADDQVGAVAGAGTNVGGPDPGADGKGDKKGLDDKKQDVTDVPCATDKLIVALNRVNADHGGTLKLAQGCTYLLTLNRNGNGLPEIVRPITIQGEGATILRATNAAAFRIFSVGAGGDLTLHDLTVKGGFAQTNLGGGGLLVQAGGRATIHDSRITGNQSSSVGGGITNFGATRILTTAGTSAENDGQNKGPLGLADDDRAAGGPDDADGIDGAAPDGAVETHPGTDAGTAAPTAPDTDTQVPIGTAAPTAPDTDTQAPIGTAAPTAPDTDTQVPADTAAPTVPDGGTAGAAGSGGPVAQDASKPGQDKGGNGESEDAREGEVTYNTAVSSGGGIYNIGQLAVEDSRVSHNQSGDTGGGLENAGSAVVTNTWIAHNDAEGSGGGVQSGGNPNVVMTIKQSEVFDNSSGESGGGIRNVGTMYVQDSTVRDNTANSDGGGIANLAATFSGLSVSNSKVNDNVARGNGGGISNDSGQVVVFNSEVDRNRVAADQRVAGGIYNQGGTISLIKSRITQNSSLLGPGGVSSDNNRVTVDNETVIIENKPTNCEGRPAPNCFG</sequence>
<keyword evidence="2" id="KW-0472">Membrane</keyword>
<gene>
    <name evidence="3" type="ORF">OIE14_22995</name>
</gene>
<feature type="compositionally biased region" description="Gly residues" evidence="1">
    <location>
        <begin position="362"/>
        <end position="371"/>
    </location>
</feature>
<protein>
    <recommendedName>
        <fullName evidence="5">Polymorphic outer membrane protein repeat-containing protein</fullName>
    </recommendedName>
</protein>
<feature type="region of interest" description="Disordered" evidence="1">
    <location>
        <begin position="73"/>
        <end position="113"/>
    </location>
</feature>
<name>A0ABZ1E944_9ACTN</name>
<dbReference type="InterPro" id="IPR011050">
    <property type="entry name" value="Pectin_lyase_fold/virulence"/>
</dbReference>
<evidence type="ECO:0000256" key="1">
    <source>
        <dbReference type="SAM" id="MobiDB-lite"/>
    </source>
</evidence>
<evidence type="ECO:0008006" key="5">
    <source>
        <dbReference type="Google" id="ProtNLM"/>
    </source>
</evidence>
<evidence type="ECO:0000313" key="3">
    <source>
        <dbReference type="EMBL" id="WSA31007.1"/>
    </source>
</evidence>
<feature type="region of interest" description="Disordered" evidence="1">
    <location>
        <begin position="1"/>
        <end position="22"/>
    </location>
</feature>
<dbReference type="SMART" id="SM00710">
    <property type="entry name" value="PbH1"/>
    <property type="match status" value="5"/>
</dbReference>
<dbReference type="Proteomes" id="UP001334804">
    <property type="component" value="Chromosome"/>
</dbReference>
<reference evidence="3 4" key="1">
    <citation type="submission" date="2022-10" db="EMBL/GenBank/DDBJ databases">
        <title>The complete genomes of actinobacterial strains from the NBC collection.</title>
        <authorList>
            <person name="Joergensen T.S."/>
            <person name="Alvarez Arevalo M."/>
            <person name="Sterndorff E.B."/>
            <person name="Faurdal D."/>
            <person name="Vuksanovic O."/>
            <person name="Mourched A.-S."/>
            <person name="Charusanti P."/>
            <person name="Shaw S."/>
            <person name="Blin K."/>
            <person name="Weber T."/>
        </authorList>
    </citation>
    <scope>NUCLEOTIDE SEQUENCE [LARGE SCALE GENOMIC DNA]</scope>
    <source>
        <strain evidence="3 4">NBC 01809</strain>
    </source>
</reference>
<feature type="compositionally biased region" description="Basic and acidic residues" evidence="1">
    <location>
        <begin position="98"/>
        <end position="113"/>
    </location>
</feature>
<accession>A0ABZ1E944</accession>